<keyword evidence="3" id="KW-1185">Reference proteome</keyword>
<name>A0A1R3GPS7_COCAP</name>
<feature type="region of interest" description="Disordered" evidence="1">
    <location>
        <begin position="43"/>
        <end position="70"/>
    </location>
</feature>
<dbReference type="Proteomes" id="UP000188268">
    <property type="component" value="Unassembled WGS sequence"/>
</dbReference>
<comment type="caution">
    <text evidence="2">The sequence shown here is derived from an EMBL/GenBank/DDBJ whole genome shotgun (WGS) entry which is preliminary data.</text>
</comment>
<dbReference type="EMBL" id="AWWV01013762">
    <property type="protein sequence ID" value="OMO60118.1"/>
    <property type="molecule type" value="Genomic_DNA"/>
</dbReference>
<dbReference type="Gramene" id="OMO60118">
    <property type="protein sequence ID" value="OMO60118"/>
    <property type="gene ID" value="CCACVL1_24391"/>
</dbReference>
<feature type="compositionally biased region" description="Polar residues" evidence="1">
    <location>
        <begin position="61"/>
        <end position="70"/>
    </location>
</feature>
<evidence type="ECO:0000256" key="1">
    <source>
        <dbReference type="SAM" id="MobiDB-lite"/>
    </source>
</evidence>
<protein>
    <submittedName>
        <fullName evidence="2">Uncharacterized protein</fullName>
    </submittedName>
</protein>
<sequence>MVFEFDAVPSTSEAILDEGRGDYLCNTIKFHFLETLEEWRTEDPFQRNSKVPVGDGIEKLSTASKTSKPR</sequence>
<proteinExistence type="predicted"/>
<reference evidence="2 3" key="1">
    <citation type="submission" date="2013-09" db="EMBL/GenBank/DDBJ databases">
        <title>Corchorus capsularis genome sequencing.</title>
        <authorList>
            <person name="Alam M."/>
            <person name="Haque M.S."/>
            <person name="Islam M.S."/>
            <person name="Emdad E.M."/>
            <person name="Islam M.M."/>
            <person name="Ahmed B."/>
            <person name="Halim A."/>
            <person name="Hossen Q.M.M."/>
            <person name="Hossain M.Z."/>
            <person name="Ahmed R."/>
            <person name="Khan M.M."/>
            <person name="Islam R."/>
            <person name="Rashid M.M."/>
            <person name="Khan S.A."/>
            <person name="Rahman M.S."/>
            <person name="Alam M."/>
        </authorList>
    </citation>
    <scope>NUCLEOTIDE SEQUENCE [LARGE SCALE GENOMIC DNA]</scope>
    <source>
        <strain evidence="3">cv. CVL-1</strain>
        <tissue evidence="2">Whole seedling</tissue>
    </source>
</reference>
<evidence type="ECO:0000313" key="2">
    <source>
        <dbReference type="EMBL" id="OMO60118.1"/>
    </source>
</evidence>
<gene>
    <name evidence="2" type="ORF">CCACVL1_24391</name>
</gene>
<dbReference type="AlphaFoldDB" id="A0A1R3GPS7"/>
<accession>A0A1R3GPS7</accession>
<organism evidence="2 3">
    <name type="scientific">Corchorus capsularis</name>
    <name type="common">Jute</name>
    <dbReference type="NCBI Taxonomy" id="210143"/>
    <lineage>
        <taxon>Eukaryota</taxon>
        <taxon>Viridiplantae</taxon>
        <taxon>Streptophyta</taxon>
        <taxon>Embryophyta</taxon>
        <taxon>Tracheophyta</taxon>
        <taxon>Spermatophyta</taxon>
        <taxon>Magnoliopsida</taxon>
        <taxon>eudicotyledons</taxon>
        <taxon>Gunneridae</taxon>
        <taxon>Pentapetalae</taxon>
        <taxon>rosids</taxon>
        <taxon>malvids</taxon>
        <taxon>Malvales</taxon>
        <taxon>Malvaceae</taxon>
        <taxon>Grewioideae</taxon>
        <taxon>Apeibeae</taxon>
        <taxon>Corchorus</taxon>
    </lineage>
</organism>
<evidence type="ECO:0000313" key="3">
    <source>
        <dbReference type="Proteomes" id="UP000188268"/>
    </source>
</evidence>